<dbReference type="OrthoDB" id="9802848at2"/>
<dbReference type="GO" id="GO:0005829">
    <property type="term" value="C:cytosol"/>
    <property type="evidence" value="ECO:0007669"/>
    <property type="project" value="TreeGrafter"/>
</dbReference>
<organism evidence="3 4">
    <name type="scientific">Leptospira biflexa serovar Patoc (strain Patoc 1 / ATCC 23582 / Paris)</name>
    <dbReference type="NCBI Taxonomy" id="456481"/>
    <lineage>
        <taxon>Bacteria</taxon>
        <taxon>Pseudomonadati</taxon>
        <taxon>Spirochaetota</taxon>
        <taxon>Spirochaetia</taxon>
        <taxon>Leptospirales</taxon>
        <taxon>Leptospiraceae</taxon>
        <taxon>Leptospira</taxon>
    </lineage>
</organism>
<protein>
    <submittedName>
        <fullName evidence="3">Putative helicase</fullName>
    </submittedName>
</protein>
<dbReference type="STRING" id="456481.LEPBI_I0753"/>
<dbReference type="CDD" id="cd09203">
    <property type="entry name" value="PLDc_N_DEXD_b1"/>
    <property type="match status" value="1"/>
</dbReference>
<dbReference type="InterPro" id="IPR014001">
    <property type="entry name" value="Helicase_ATP-bd"/>
</dbReference>
<dbReference type="KEGG" id="lbi:LEPBI_I0753"/>
<name>B0SL78_LEPBP</name>
<dbReference type="Proteomes" id="UP000001847">
    <property type="component" value="Chromosome I"/>
</dbReference>
<dbReference type="Pfam" id="PF13091">
    <property type="entry name" value="PLDc_2"/>
    <property type="match status" value="1"/>
</dbReference>
<dbReference type="PROSITE" id="PS51192">
    <property type="entry name" value="HELICASE_ATP_BIND_1"/>
    <property type="match status" value="1"/>
</dbReference>
<dbReference type="InterPro" id="IPR021835">
    <property type="entry name" value="DUF3427"/>
</dbReference>
<dbReference type="EMBL" id="CP000786">
    <property type="protein sequence ID" value="ABZ96885.1"/>
    <property type="molecule type" value="Genomic_DNA"/>
</dbReference>
<accession>B0SL78</accession>
<feature type="domain" description="Helicase C-terminal" evidence="2">
    <location>
        <begin position="553"/>
        <end position="706"/>
    </location>
</feature>
<dbReference type="SUPFAM" id="SSF56024">
    <property type="entry name" value="Phospholipase D/nuclease"/>
    <property type="match status" value="1"/>
</dbReference>
<dbReference type="Pfam" id="PF11907">
    <property type="entry name" value="DUF3427"/>
    <property type="match status" value="1"/>
</dbReference>
<dbReference type="GO" id="GO:0005524">
    <property type="term" value="F:ATP binding"/>
    <property type="evidence" value="ECO:0007669"/>
    <property type="project" value="InterPro"/>
</dbReference>
<sequence length="1046" mass="120079">MSCGHFFFPIGRMSELVPGIYDRIIDLELAEVINSADIKPILRAIDDEESPAIYSLFLANILKKKLRSLKPDKQIQIFNEIIDLLCAIDGERYLDRKKILGAYPTKLLLSTNEKFKRPTTPLYISSLLTGQGNDPPLNHELRMELATADKVDILVSFIKWSGLRLLFPSFQILADNNIPVRIITTSYMGVSEPEALQKLAEFKNVTIRVSYDPDKTRLHAKAYHFHRNSGFSTAYIGSANMTHAAMTEGLEWTVKVTAQDMPHILERFTAEFETYWESPEYQRFDSKADFNRFKNALDTYKKFDSIPSAFFAELTPRVYQERILEELIAERRLGNNKNLIVAATGTGKTVISAFDYRRYSIINNSKPSLLYIAHRKEILEQALSCFRMVLQDQNFGSLFVDGINPFSGTEAPLHIFASIQSINSKQIWKILGKSFFNFIIIDEVHHSSASSYRSIFSEFTPEILLGLTATPERMDGESILPDFNYRITSEIRLPEALEERLLCPFHYFGITDNIQLKGEQFWKNGKFDLIELENVYTGDDITAKQRVNLIYKSINHYQPNSEELKAVGFCVSVKHAKFMAENFQKLGIDAETILGETDSETRRQRIIDFKQKKIKILFTVDIFNEGVDIPEINTVLFLRPTESLTIFLQQLGRGLRHAPNKDALTVLDFIGQTHKKYRIDRKFISLLKKNRNRLLDEVESEFPNLPSGSVIQLERIARETILEKIKQVYNDLIHFIPETIETWSPQKMGELTFFNFIRETSLSPIAVLKKKTWSQWKAIANKQSDPMDIDILKGKSALLRISLRSSTKILNAMIHIADGNDSYIESDIALQTSLHYLMWGEKGLNLGIQTWKESLEKWKNNPSVASDAKEIAEWRLENLEFQPKKIKMPIPCDLELHSYLGSSEIKASLGLATIKNPGPTGQGVIHIAEKKIYVHLVTFQKEERDFSITTLYKDYPISKTKLHWESQSTISIDSQTAKNYFEFQKLGYTILFFARVNKNIEGETAPFLFLGQAKSLIEWKGERPISMIWELEHPMPSAFFEEAKMV</sequence>
<feature type="domain" description="Helicase ATP-binding" evidence="1">
    <location>
        <begin position="329"/>
        <end position="489"/>
    </location>
</feature>
<dbReference type="HOGENOM" id="CLU_005588_1_1_12"/>
<dbReference type="PANTHER" id="PTHR47396:SF1">
    <property type="entry name" value="ATP-DEPENDENT HELICASE IRC3-RELATED"/>
    <property type="match status" value="1"/>
</dbReference>
<dbReference type="PANTHER" id="PTHR47396">
    <property type="entry name" value="TYPE I RESTRICTION ENZYME ECOKI R PROTEIN"/>
    <property type="match status" value="1"/>
</dbReference>
<gene>
    <name evidence="3" type="ordered locus">LEPBI_I0753</name>
</gene>
<keyword evidence="3" id="KW-0067">ATP-binding</keyword>
<dbReference type="SMART" id="SM00487">
    <property type="entry name" value="DEXDc"/>
    <property type="match status" value="1"/>
</dbReference>
<dbReference type="InterPro" id="IPR025202">
    <property type="entry name" value="PLD-like_dom"/>
</dbReference>
<evidence type="ECO:0000313" key="3">
    <source>
        <dbReference type="EMBL" id="ABZ96885.1"/>
    </source>
</evidence>
<evidence type="ECO:0000313" key="4">
    <source>
        <dbReference type="Proteomes" id="UP000001847"/>
    </source>
</evidence>
<dbReference type="Pfam" id="PF04851">
    <property type="entry name" value="ResIII"/>
    <property type="match status" value="1"/>
</dbReference>
<dbReference type="BioCyc" id="LBIF456481:LEPBI_RS03715-MONOMER"/>
<dbReference type="PROSITE" id="PS51194">
    <property type="entry name" value="HELICASE_CTER"/>
    <property type="match status" value="1"/>
</dbReference>
<proteinExistence type="predicted"/>
<dbReference type="SUPFAM" id="SSF52540">
    <property type="entry name" value="P-loop containing nucleoside triphosphate hydrolases"/>
    <property type="match status" value="1"/>
</dbReference>
<reference evidence="3 4" key="1">
    <citation type="journal article" date="2008" name="PLoS ONE">
        <title>Genome sequence of the saprophyte Leptospira biflexa provides insights into the evolution of Leptospira and the pathogenesis of leptospirosis.</title>
        <authorList>
            <person name="Picardeau M."/>
            <person name="Bulach D.M."/>
            <person name="Bouchier C."/>
            <person name="Zuerner R.L."/>
            <person name="Zidane N."/>
            <person name="Wilson P.J."/>
            <person name="Creno S."/>
            <person name="Kuczek E.S."/>
            <person name="Bommezzadri S."/>
            <person name="Davis J.C."/>
            <person name="McGrath A."/>
            <person name="Johnson M.J."/>
            <person name="Boursaux-Eude C."/>
            <person name="Seemann T."/>
            <person name="Rouy Z."/>
            <person name="Coppel R.L."/>
            <person name="Rood J.I."/>
            <person name="Lajus A."/>
            <person name="Davies J.K."/>
            <person name="Medigue C."/>
            <person name="Adler B."/>
        </authorList>
    </citation>
    <scope>NUCLEOTIDE SEQUENCE [LARGE SCALE GENOMIC DNA]</scope>
    <source>
        <strain evidence="4">Patoc 1 / ATCC 23582 / Paris</strain>
    </source>
</reference>
<dbReference type="InterPro" id="IPR027417">
    <property type="entry name" value="P-loop_NTPase"/>
</dbReference>
<keyword evidence="3" id="KW-0547">Nucleotide-binding</keyword>
<dbReference type="GO" id="GO:0004386">
    <property type="term" value="F:helicase activity"/>
    <property type="evidence" value="ECO:0007669"/>
    <property type="project" value="UniProtKB-KW"/>
</dbReference>
<dbReference type="GO" id="GO:0016787">
    <property type="term" value="F:hydrolase activity"/>
    <property type="evidence" value="ECO:0007669"/>
    <property type="project" value="InterPro"/>
</dbReference>
<keyword evidence="3" id="KW-0378">Hydrolase</keyword>
<dbReference type="AlphaFoldDB" id="B0SL78"/>
<evidence type="ECO:0000259" key="2">
    <source>
        <dbReference type="PROSITE" id="PS51194"/>
    </source>
</evidence>
<dbReference type="CDD" id="cd18799">
    <property type="entry name" value="SF2_C_EcoAI-like"/>
    <property type="match status" value="1"/>
</dbReference>
<dbReference type="REBASE" id="42275">
    <property type="entry name" value="LbiPORF753P"/>
</dbReference>
<dbReference type="Gene3D" id="3.30.870.10">
    <property type="entry name" value="Endonuclease Chain A"/>
    <property type="match status" value="1"/>
</dbReference>
<dbReference type="Gene3D" id="3.40.50.300">
    <property type="entry name" value="P-loop containing nucleotide triphosphate hydrolases"/>
    <property type="match status" value="2"/>
</dbReference>
<dbReference type="GO" id="GO:0003677">
    <property type="term" value="F:DNA binding"/>
    <property type="evidence" value="ECO:0007669"/>
    <property type="project" value="InterPro"/>
</dbReference>
<dbReference type="CDD" id="cd18032">
    <property type="entry name" value="DEXHc_RE_I_III_res"/>
    <property type="match status" value="1"/>
</dbReference>
<keyword evidence="4" id="KW-1185">Reference proteome</keyword>
<dbReference type="Pfam" id="PF00271">
    <property type="entry name" value="Helicase_C"/>
    <property type="match status" value="1"/>
</dbReference>
<keyword evidence="3" id="KW-0347">Helicase</keyword>
<dbReference type="InterPro" id="IPR050742">
    <property type="entry name" value="Helicase_Restrict-Modif_Enz"/>
</dbReference>
<dbReference type="InterPro" id="IPR001650">
    <property type="entry name" value="Helicase_C-like"/>
</dbReference>
<dbReference type="InterPro" id="IPR006935">
    <property type="entry name" value="Helicase/UvrB_N"/>
</dbReference>
<evidence type="ECO:0000259" key="1">
    <source>
        <dbReference type="PROSITE" id="PS51192"/>
    </source>
</evidence>
<dbReference type="SMART" id="SM00490">
    <property type="entry name" value="HELICc"/>
    <property type="match status" value="1"/>
</dbReference>